<dbReference type="AlphaFoldDB" id="A0A7S1FD89"/>
<dbReference type="GO" id="GO:0019901">
    <property type="term" value="F:protein kinase binding"/>
    <property type="evidence" value="ECO:0007669"/>
    <property type="project" value="TreeGrafter"/>
</dbReference>
<evidence type="ECO:0000313" key="4">
    <source>
        <dbReference type="EMBL" id="CAD8860649.1"/>
    </source>
</evidence>
<comment type="similarity">
    <text evidence="1">Belongs to the ATG101 family.</text>
</comment>
<gene>
    <name evidence="4" type="ORF">NSCI0253_LOCUS35003</name>
</gene>
<organism evidence="4">
    <name type="scientific">Noctiluca scintillans</name>
    <name type="common">Sea sparkle</name>
    <name type="synonym">Red tide dinoflagellate</name>
    <dbReference type="NCBI Taxonomy" id="2966"/>
    <lineage>
        <taxon>Eukaryota</taxon>
        <taxon>Sar</taxon>
        <taxon>Alveolata</taxon>
        <taxon>Dinophyceae</taxon>
        <taxon>Noctilucales</taxon>
        <taxon>Noctilucaceae</taxon>
        <taxon>Noctiluca</taxon>
    </lineage>
</organism>
<protein>
    <recommendedName>
        <fullName evidence="2">Autophagy-related protein 101</fullName>
    </recommendedName>
</protein>
<dbReference type="PANTHER" id="PTHR13292">
    <property type="entry name" value="AUTOPHAGY-RELATED PROTEIN 101"/>
    <property type="match status" value="1"/>
</dbReference>
<dbReference type="GO" id="GO:1990316">
    <property type="term" value="C:Atg1/ULK1 kinase complex"/>
    <property type="evidence" value="ECO:0007669"/>
    <property type="project" value="TreeGrafter"/>
</dbReference>
<dbReference type="Pfam" id="PF07855">
    <property type="entry name" value="ATG101"/>
    <property type="match status" value="1"/>
</dbReference>
<keyword evidence="3" id="KW-0072">Autophagy</keyword>
<evidence type="ECO:0000256" key="2">
    <source>
        <dbReference type="ARBA" id="ARBA00018874"/>
    </source>
</evidence>
<evidence type="ECO:0000256" key="3">
    <source>
        <dbReference type="ARBA" id="ARBA00023006"/>
    </source>
</evidence>
<reference evidence="4" key="1">
    <citation type="submission" date="2021-01" db="EMBL/GenBank/DDBJ databases">
        <authorList>
            <person name="Corre E."/>
            <person name="Pelletier E."/>
            <person name="Niang G."/>
            <person name="Scheremetjew M."/>
            <person name="Finn R."/>
            <person name="Kale V."/>
            <person name="Holt S."/>
            <person name="Cochrane G."/>
            <person name="Meng A."/>
            <person name="Brown T."/>
            <person name="Cohen L."/>
        </authorList>
    </citation>
    <scope>NUCLEOTIDE SEQUENCE</scope>
</reference>
<dbReference type="PANTHER" id="PTHR13292:SF0">
    <property type="entry name" value="AUTOPHAGY-RELATED PROTEIN 101"/>
    <property type="match status" value="1"/>
</dbReference>
<dbReference type="GO" id="GO:0000045">
    <property type="term" value="P:autophagosome assembly"/>
    <property type="evidence" value="ECO:0007669"/>
    <property type="project" value="TreeGrafter"/>
</dbReference>
<dbReference type="GO" id="GO:0000407">
    <property type="term" value="C:phagophore assembly site"/>
    <property type="evidence" value="ECO:0007669"/>
    <property type="project" value="TreeGrafter"/>
</dbReference>
<sequence>MLNVEEFVCPELRVAVCHVKEAAKAVLHTIVVCRSIGGTVPMDPSSVYSDLLDLTYMRTDEPVVEQSLEDALRQAAELFEGRTRAQLTLSFFTRGKRSIWGLLLGDEKVVFEQWRLPVLIRPPRRFSNPADNLREEADLQTSASAQVQQALLFVVGKVNYKVEHLPPPSDEGSYEFEVSLECDGKSLIGAPARPLIGTSLSKTIKHLPYMA</sequence>
<evidence type="ECO:0000256" key="1">
    <source>
        <dbReference type="ARBA" id="ARBA00007130"/>
    </source>
</evidence>
<proteinExistence type="inferred from homology"/>
<name>A0A7S1FD89_NOCSC</name>
<dbReference type="InterPro" id="IPR012445">
    <property type="entry name" value="ATG101"/>
</dbReference>
<dbReference type="EMBL" id="HBFQ01049037">
    <property type="protein sequence ID" value="CAD8860649.1"/>
    <property type="molecule type" value="Transcribed_RNA"/>
</dbReference>
<accession>A0A7S1FD89</accession>